<keyword evidence="2" id="KW-0614">Plasmid</keyword>
<reference evidence="2 3" key="1">
    <citation type="journal article" date="2008" name="J. Bacteriol.">
        <title>Complete genome sequence of the mosquitocidal bacterium Bacillus sphaericus C3-41 and comparison with those of closely related Bacillus species.</title>
        <authorList>
            <person name="Hu X."/>
            <person name="Fan W."/>
            <person name="Han B."/>
            <person name="Liu H."/>
            <person name="Zheng D."/>
            <person name="Li Q."/>
            <person name="Dong W."/>
            <person name="Yan J."/>
            <person name="Gao M."/>
            <person name="Berry C."/>
            <person name="Yuan Z."/>
        </authorList>
    </citation>
    <scope>NUCLEOTIDE SEQUENCE [LARGE SCALE GENOMIC DNA]</scope>
    <source>
        <strain evidence="2 3">C3-41</strain>
        <plasmid evidence="2 3">pBsph</plasmid>
    </source>
</reference>
<geneLocation type="plasmid" evidence="2 3">
    <name>pBsph</name>
</geneLocation>
<feature type="transmembrane region" description="Helical" evidence="1">
    <location>
        <begin position="61"/>
        <end position="82"/>
    </location>
</feature>
<dbReference type="EnsemblBacteria" id="ACA42279">
    <property type="protein sequence ID" value="ACA42279"/>
    <property type="gene ID" value="Bsph_p049"/>
</dbReference>
<accession>B1I0C0</accession>
<feature type="transmembrane region" description="Helical" evidence="1">
    <location>
        <begin position="94"/>
        <end position="113"/>
    </location>
</feature>
<gene>
    <name evidence="2" type="ordered locus">Bsph_p049</name>
</gene>
<keyword evidence="1" id="KW-0472">Membrane</keyword>
<proteinExistence type="predicted"/>
<dbReference type="Proteomes" id="UP000002164">
    <property type="component" value="Plasmid pBsph"/>
</dbReference>
<evidence type="ECO:0000313" key="2">
    <source>
        <dbReference type="EMBL" id="ACA42279.1"/>
    </source>
</evidence>
<evidence type="ECO:0000313" key="3">
    <source>
        <dbReference type="Proteomes" id="UP000002164"/>
    </source>
</evidence>
<sequence>MTLFHGAFFCSLKGGELMSNLMTPFNLFVLNNINKNIYNGNSATSDKDPLGKLLFDFIKTFGGWGTAIFTLAVMVLAICLMITSPSPRMRTVMWTGLLVCACAAAIFFSAYFIGPGFKNYF</sequence>
<dbReference type="AlphaFoldDB" id="B1I0C0"/>
<dbReference type="HOGENOM" id="CLU_2035227_0_0_9"/>
<name>B1I0C0_LYSSC</name>
<dbReference type="EMBL" id="CP000818">
    <property type="protein sequence ID" value="ACA42279.1"/>
    <property type="molecule type" value="Genomic_DNA"/>
</dbReference>
<keyword evidence="1" id="KW-1133">Transmembrane helix</keyword>
<protein>
    <submittedName>
        <fullName evidence="2">Uncharacterized protein</fullName>
    </submittedName>
</protein>
<keyword evidence="1" id="KW-0812">Transmembrane</keyword>
<evidence type="ECO:0000256" key="1">
    <source>
        <dbReference type="SAM" id="Phobius"/>
    </source>
</evidence>
<organism evidence="2 3">
    <name type="scientific">Lysinibacillus sphaericus (strain C3-41)</name>
    <dbReference type="NCBI Taxonomy" id="444177"/>
    <lineage>
        <taxon>Bacteria</taxon>
        <taxon>Bacillati</taxon>
        <taxon>Bacillota</taxon>
        <taxon>Bacilli</taxon>
        <taxon>Bacillales</taxon>
        <taxon>Bacillaceae</taxon>
        <taxon>Lysinibacillus</taxon>
    </lineage>
</organism>
<dbReference type="KEGG" id="lsp:Bsph_p049"/>